<evidence type="ECO:0000256" key="2">
    <source>
        <dbReference type="ARBA" id="ARBA00023295"/>
    </source>
</evidence>
<evidence type="ECO:0000256" key="1">
    <source>
        <dbReference type="ARBA" id="ARBA00008061"/>
    </source>
</evidence>
<accession>A0ABY7WT15</accession>
<sequence length="550" mass="62261">MSSWYDHAIIYQIYPKSFQDSNGDGIGDLNGIRQRIPYLQELGINAVWLNPVFVSPQIDNGYDVANYYAIDDQIGTMDEMEALISELHAAGIHLILDFVMNHTSDQHPWFKDASSNPDSIYRDYYIFEGHDGQKPNNWGSFFGGSVWSPDPAGTGQSYFHLFDKHMPDLNWENPEVRLSMEDIAKFWLEKGIDGLRVDAFIHIAKANLHQNFPSEHGDDEAVIAEPFYANLPNVQEWLRPFSQRIKADYPDTFLLGEAASANVNLAVDYTSKHAGMMDSVITFRYFPTVQHPDEANLPAILHSEDMDWPEFKKGQVVWQQTLANVSQPVLYWGNHDMSRMMTRVAHTPTGAKSLAMLMYLQRGIPIIYYGEELGMENLQFDTPEQFQDKTVTEALKQTTMDQPTALATISKHHKMPARGPMIWDDTAHHGFTTGQPWLDGHEAMTATVAAQHEEPTSMLTFYKQLIALKKLPIFQKGDYCLLPTDDDTFVYTRADDYQTAIVLANLSEQTKRVSIPSGEYQQLLVSGTCQSFADWVELGPQSGVVLLANN</sequence>
<dbReference type="SUPFAM" id="SSF51011">
    <property type="entry name" value="Glycosyl hydrolase domain"/>
    <property type="match status" value="1"/>
</dbReference>
<dbReference type="PANTHER" id="PTHR10357">
    <property type="entry name" value="ALPHA-AMYLASE FAMILY MEMBER"/>
    <property type="match status" value="1"/>
</dbReference>
<dbReference type="InterPro" id="IPR013780">
    <property type="entry name" value="Glyco_hydro_b"/>
</dbReference>
<keyword evidence="2" id="KW-0326">Glycosidase</keyword>
<dbReference type="EMBL" id="CP117884">
    <property type="protein sequence ID" value="WDF82280.1"/>
    <property type="molecule type" value="Genomic_DNA"/>
</dbReference>
<dbReference type="CDD" id="cd11333">
    <property type="entry name" value="AmyAc_SI_OligoGlu_DGase"/>
    <property type="match status" value="1"/>
</dbReference>
<dbReference type="PANTHER" id="PTHR10357:SF179">
    <property type="entry name" value="NEUTRAL AND BASIC AMINO ACID TRANSPORT PROTEIN RBAT"/>
    <property type="match status" value="1"/>
</dbReference>
<dbReference type="Gene3D" id="3.20.20.80">
    <property type="entry name" value="Glycosidases"/>
    <property type="match status" value="1"/>
</dbReference>
<proteinExistence type="inferred from homology"/>
<evidence type="ECO:0000313" key="4">
    <source>
        <dbReference type="EMBL" id="WDF82280.1"/>
    </source>
</evidence>
<dbReference type="InterPro" id="IPR017853">
    <property type="entry name" value="GH"/>
</dbReference>
<evidence type="ECO:0000313" key="5">
    <source>
        <dbReference type="Proteomes" id="UP001220377"/>
    </source>
</evidence>
<evidence type="ECO:0000259" key="3">
    <source>
        <dbReference type="SMART" id="SM00642"/>
    </source>
</evidence>
<reference evidence="4 5" key="1">
    <citation type="submission" date="2023-02" db="EMBL/GenBank/DDBJ databases">
        <title>Genome sequence of Lacticaseibacillus sp. KACC 23028.</title>
        <authorList>
            <person name="Kim S."/>
            <person name="Heo J."/>
            <person name="Kwon S.-W."/>
        </authorList>
    </citation>
    <scope>NUCLEOTIDE SEQUENCE [LARGE SCALE GENOMIC DNA]</scope>
    <source>
        <strain evidence="4 5">KACC 23028</strain>
    </source>
</reference>
<dbReference type="SUPFAM" id="SSF51445">
    <property type="entry name" value="(Trans)glycosidases"/>
    <property type="match status" value="1"/>
</dbReference>
<dbReference type="Gene3D" id="2.60.40.1180">
    <property type="entry name" value="Golgi alpha-mannosidase II"/>
    <property type="match status" value="1"/>
</dbReference>
<dbReference type="Gene3D" id="3.90.400.10">
    <property type="entry name" value="Oligo-1,6-glucosidase, Domain 2"/>
    <property type="match status" value="1"/>
</dbReference>
<comment type="similarity">
    <text evidence="1">Belongs to the glycosyl hydrolase 13 family.</text>
</comment>
<dbReference type="InterPro" id="IPR045857">
    <property type="entry name" value="O16G_dom_2"/>
</dbReference>
<organism evidence="4 5">
    <name type="scientific">Lacticaseibacillus pabuli</name>
    <dbReference type="NCBI Taxonomy" id="3025672"/>
    <lineage>
        <taxon>Bacteria</taxon>
        <taxon>Bacillati</taxon>
        <taxon>Bacillota</taxon>
        <taxon>Bacilli</taxon>
        <taxon>Lactobacillales</taxon>
        <taxon>Lactobacillaceae</taxon>
        <taxon>Lacticaseibacillus</taxon>
    </lineage>
</organism>
<protein>
    <submittedName>
        <fullName evidence="4">Alpha-glucosidase</fullName>
    </submittedName>
</protein>
<dbReference type="Pfam" id="PF00128">
    <property type="entry name" value="Alpha-amylase"/>
    <property type="match status" value="1"/>
</dbReference>
<name>A0ABY7WT15_9LACO</name>
<dbReference type="RefSeq" id="WP_274259634.1">
    <property type="nucleotide sequence ID" value="NZ_CP117884.1"/>
</dbReference>
<dbReference type="Proteomes" id="UP001220377">
    <property type="component" value="Chromosome"/>
</dbReference>
<dbReference type="SMART" id="SM00642">
    <property type="entry name" value="Aamy"/>
    <property type="match status" value="1"/>
</dbReference>
<keyword evidence="5" id="KW-1185">Reference proteome</keyword>
<feature type="domain" description="Glycosyl hydrolase family 13 catalytic" evidence="3">
    <location>
        <begin position="12"/>
        <end position="412"/>
    </location>
</feature>
<dbReference type="InterPro" id="IPR006047">
    <property type="entry name" value="GH13_cat_dom"/>
</dbReference>
<gene>
    <name evidence="4" type="ORF">PQ472_10350</name>
</gene>
<keyword evidence="2" id="KW-0378">Hydrolase</keyword>